<evidence type="ECO:0000313" key="1">
    <source>
        <dbReference type="EMBL" id="CAL1707901.1"/>
    </source>
</evidence>
<dbReference type="EMBL" id="OZ037947">
    <property type="protein sequence ID" value="CAL1707901.1"/>
    <property type="molecule type" value="Genomic_DNA"/>
</dbReference>
<keyword evidence="2" id="KW-1185">Reference proteome</keyword>
<evidence type="ECO:0000313" key="2">
    <source>
        <dbReference type="Proteomes" id="UP001497453"/>
    </source>
</evidence>
<dbReference type="Proteomes" id="UP001497453">
    <property type="component" value="Chromosome 4"/>
</dbReference>
<protein>
    <recommendedName>
        <fullName evidence="3">BTB domain-containing protein</fullName>
    </recommendedName>
</protein>
<sequence>MDCYDFVNEYPGPADMLPDIPLVQYRHSGDTTHGGHSEFQPTLPDEPANKVEEDIVVSVSTVFGPSSKLIPTPADIVLRSSDNVFFYVHTSRLNETSENAFNALLVLRTSDILSLPEDAIVLNLVLHCIYNLSFSHYFPSLDNVLIAVNAMKKYGMPLNRYVARGTALFRQIVSQAPLQPIEVYMVAAENDLFDLAVEASSNLLAFPLFRIDDDMAARMGPHYLKRLFFLHMRRSQLLQRLLFQPPSEHAPTLDCGFVEQKRVARAWALASTSFTCEVCSDLSPAVLQSVLGSLQHDISCGQCKEAVAERVRDIVQKWTITPRTISPSLRDFDAIDQRSP</sequence>
<accession>A0ABP1DJA8</accession>
<organism evidence="1 2">
    <name type="scientific">Somion occarium</name>
    <dbReference type="NCBI Taxonomy" id="3059160"/>
    <lineage>
        <taxon>Eukaryota</taxon>
        <taxon>Fungi</taxon>
        <taxon>Dikarya</taxon>
        <taxon>Basidiomycota</taxon>
        <taxon>Agaricomycotina</taxon>
        <taxon>Agaricomycetes</taxon>
        <taxon>Polyporales</taxon>
        <taxon>Cerrenaceae</taxon>
        <taxon>Somion</taxon>
    </lineage>
</organism>
<gene>
    <name evidence="1" type="ORF">GFSPODELE1_LOCUS6589</name>
</gene>
<evidence type="ECO:0008006" key="3">
    <source>
        <dbReference type="Google" id="ProtNLM"/>
    </source>
</evidence>
<name>A0ABP1DJA8_9APHY</name>
<proteinExistence type="predicted"/>
<reference evidence="2" key="1">
    <citation type="submission" date="2024-04" db="EMBL/GenBank/DDBJ databases">
        <authorList>
            <person name="Shaw F."/>
            <person name="Minotto A."/>
        </authorList>
    </citation>
    <scope>NUCLEOTIDE SEQUENCE [LARGE SCALE GENOMIC DNA]</scope>
</reference>